<dbReference type="CDD" id="cd05403">
    <property type="entry name" value="NT_KNTase_like"/>
    <property type="match status" value="1"/>
</dbReference>
<reference evidence="2" key="2">
    <citation type="submission" date="2021-04" db="EMBL/GenBank/DDBJ databases">
        <authorList>
            <person name="Gilroy R."/>
        </authorList>
    </citation>
    <scope>NUCLEOTIDE SEQUENCE</scope>
    <source>
        <strain evidence="2">CHK118-2852</strain>
    </source>
</reference>
<dbReference type="AlphaFoldDB" id="A0A9D2GYU7"/>
<evidence type="ECO:0000313" key="2">
    <source>
        <dbReference type="EMBL" id="HIZ91681.1"/>
    </source>
</evidence>
<dbReference type="PANTHER" id="PTHR33933:SF1">
    <property type="entry name" value="PROTEIN ADENYLYLTRANSFERASE MNTA-RELATED"/>
    <property type="match status" value="1"/>
</dbReference>
<feature type="domain" description="Polymerase nucleotidyl transferase" evidence="1">
    <location>
        <begin position="11"/>
        <end position="52"/>
    </location>
</feature>
<proteinExistence type="predicted"/>
<protein>
    <submittedName>
        <fullName evidence="2">Nucleotidyltransferase domain-containing protein</fullName>
    </submittedName>
</protein>
<dbReference type="Gene3D" id="3.30.460.10">
    <property type="entry name" value="Beta Polymerase, domain 2"/>
    <property type="match status" value="1"/>
</dbReference>
<dbReference type="Proteomes" id="UP000824108">
    <property type="component" value="Unassembled WGS sequence"/>
</dbReference>
<dbReference type="InterPro" id="IPR043519">
    <property type="entry name" value="NT_sf"/>
</dbReference>
<organism evidence="2 3">
    <name type="scientific">Candidatus Bacteroides merdavium</name>
    <dbReference type="NCBI Taxonomy" id="2838472"/>
    <lineage>
        <taxon>Bacteria</taxon>
        <taxon>Pseudomonadati</taxon>
        <taxon>Bacteroidota</taxon>
        <taxon>Bacteroidia</taxon>
        <taxon>Bacteroidales</taxon>
        <taxon>Bacteroidaceae</taxon>
        <taxon>Bacteroides</taxon>
    </lineage>
</organism>
<dbReference type="Pfam" id="PF01909">
    <property type="entry name" value="NTP_transf_2"/>
    <property type="match status" value="1"/>
</dbReference>
<dbReference type="EMBL" id="DXAV01000051">
    <property type="protein sequence ID" value="HIZ91681.1"/>
    <property type="molecule type" value="Genomic_DNA"/>
</dbReference>
<dbReference type="GO" id="GO:0016779">
    <property type="term" value="F:nucleotidyltransferase activity"/>
    <property type="evidence" value="ECO:0007669"/>
    <property type="project" value="InterPro"/>
</dbReference>
<accession>A0A9D2GYU7</accession>
<gene>
    <name evidence="2" type="ORF">H9807_06145</name>
</gene>
<dbReference type="InterPro" id="IPR052548">
    <property type="entry name" value="Type_VII_TA_antitoxin"/>
</dbReference>
<evidence type="ECO:0000313" key="3">
    <source>
        <dbReference type="Proteomes" id="UP000824108"/>
    </source>
</evidence>
<dbReference type="SUPFAM" id="SSF81301">
    <property type="entry name" value="Nucleotidyltransferase"/>
    <property type="match status" value="1"/>
</dbReference>
<dbReference type="PANTHER" id="PTHR33933">
    <property type="entry name" value="NUCLEOTIDYLTRANSFERASE"/>
    <property type="match status" value="1"/>
</dbReference>
<sequence length="106" mass="12505">MGRREYILQSIKNRSAEIMPMNAKVILFGSQARGDYHEGSDWDILILLDKQKLSPSDFDEFAYPLFELGWMIDAEIHPMLYTFSDWERRNMLPLYKDVLKEGIELC</sequence>
<evidence type="ECO:0000259" key="1">
    <source>
        <dbReference type="Pfam" id="PF01909"/>
    </source>
</evidence>
<dbReference type="InterPro" id="IPR002934">
    <property type="entry name" value="Polymerase_NTP_transf_dom"/>
</dbReference>
<reference evidence="2" key="1">
    <citation type="journal article" date="2021" name="PeerJ">
        <title>Extensive microbial diversity within the chicken gut microbiome revealed by metagenomics and culture.</title>
        <authorList>
            <person name="Gilroy R."/>
            <person name="Ravi A."/>
            <person name="Getino M."/>
            <person name="Pursley I."/>
            <person name="Horton D.L."/>
            <person name="Alikhan N.F."/>
            <person name="Baker D."/>
            <person name="Gharbi K."/>
            <person name="Hall N."/>
            <person name="Watson M."/>
            <person name="Adriaenssens E.M."/>
            <person name="Foster-Nyarko E."/>
            <person name="Jarju S."/>
            <person name="Secka A."/>
            <person name="Antonio M."/>
            <person name="Oren A."/>
            <person name="Chaudhuri R.R."/>
            <person name="La Ragione R."/>
            <person name="Hildebrand F."/>
            <person name="Pallen M.J."/>
        </authorList>
    </citation>
    <scope>NUCLEOTIDE SEQUENCE</scope>
    <source>
        <strain evidence="2">CHK118-2852</strain>
    </source>
</reference>
<name>A0A9D2GYU7_9BACE</name>
<comment type="caution">
    <text evidence="2">The sequence shown here is derived from an EMBL/GenBank/DDBJ whole genome shotgun (WGS) entry which is preliminary data.</text>
</comment>